<name>A0A2P2R5B4_RHIMU</name>
<evidence type="ECO:0000313" key="2">
    <source>
        <dbReference type="EMBL" id="MBX74436.1"/>
    </source>
</evidence>
<reference evidence="2" key="1">
    <citation type="submission" date="2018-02" db="EMBL/GenBank/DDBJ databases">
        <title>Rhizophora mucronata_Transcriptome.</title>
        <authorList>
            <person name="Meera S.P."/>
            <person name="Sreeshan A."/>
            <person name="Augustine A."/>
        </authorList>
    </citation>
    <scope>NUCLEOTIDE SEQUENCE</scope>
    <source>
        <tissue evidence="2">Leaf</tissue>
    </source>
</reference>
<protein>
    <submittedName>
        <fullName evidence="2">Uncharacterized protein</fullName>
    </submittedName>
</protein>
<evidence type="ECO:0000256" key="1">
    <source>
        <dbReference type="SAM" id="MobiDB-lite"/>
    </source>
</evidence>
<feature type="region of interest" description="Disordered" evidence="1">
    <location>
        <begin position="1"/>
        <end position="22"/>
    </location>
</feature>
<accession>A0A2P2R5B4</accession>
<organism evidence="2">
    <name type="scientific">Rhizophora mucronata</name>
    <name type="common">Asiatic mangrove</name>
    <dbReference type="NCBI Taxonomy" id="61149"/>
    <lineage>
        <taxon>Eukaryota</taxon>
        <taxon>Viridiplantae</taxon>
        <taxon>Streptophyta</taxon>
        <taxon>Embryophyta</taxon>
        <taxon>Tracheophyta</taxon>
        <taxon>Spermatophyta</taxon>
        <taxon>Magnoliopsida</taxon>
        <taxon>eudicotyledons</taxon>
        <taxon>Gunneridae</taxon>
        <taxon>Pentapetalae</taxon>
        <taxon>rosids</taxon>
        <taxon>fabids</taxon>
        <taxon>Malpighiales</taxon>
        <taxon>Rhizophoraceae</taxon>
        <taxon>Rhizophora</taxon>
    </lineage>
</organism>
<sequence>MHTQKYKYHPLWPETRGGDDSTQIREKKLCNTALNHMINLQTNPL</sequence>
<dbReference type="EMBL" id="GGEC01093952">
    <property type="protein sequence ID" value="MBX74436.1"/>
    <property type="molecule type" value="Transcribed_RNA"/>
</dbReference>
<proteinExistence type="predicted"/>
<dbReference type="AlphaFoldDB" id="A0A2P2R5B4"/>